<name>A0ABX9E8B2_9PSEU</name>
<dbReference type="EMBL" id="QLTT01000005">
    <property type="protein sequence ID" value="RAS64714.1"/>
    <property type="molecule type" value="Genomic_DNA"/>
</dbReference>
<protein>
    <recommendedName>
        <fullName evidence="4">ATP-grasp target RiPP</fullName>
    </recommendedName>
</protein>
<proteinExistence type="predicted"/>
<gene>
    <name evidence="2" type="ORF">C8D87_105204</name>
</gene>
<feature type="region of interest" description="Disordered" evidence="1">
    <location>
        <begin position="22"/>
        <end position="49"/>
    </location>
</feature>
<evidence type="ECO:0000313" key="3">
    <source>
        <dbReference type="Proteomes" id="UP000248714"/>
    </source>
</evidence>
<evidence type="ECO:0000313" key="2">
    <source>
        <dbReference type="EMBL" id="RAS64714.1"/>
    </source>
</evidence>
<comment type="caution">
    <text evidence="2">The sequence shown here is derived from an EMBL/GenBank/DDBJ whole genome shotgun (WGS) entry which is preliminary data.</text>
</comment>
<evidence type="ECO:0008006" key="4">
    <source>
        <dbReference type="Google" id="ProtNLM"/>
    </source>
</evidence>
<reference evidence="2 3" key="1">
    <citation type="submission" date="2018-06" db="EMBL/GenBank/DDBJ databases">
        <title>Genomic Encyclopedia of Type Strains, Phase IV (KMG-IV): sequencing the most valuable type-strain genomes for metagenomic binning, comparative biology and taxonomic classification.</title>
        <authorList>
            <person name="Goeker M."/>
        </authorList>
    </citation>
    <scope>NUCLEOTIDE SEQUENCE [LARGE SCALE GENOMIC DNA]</scope>
    <source>
        <strain evidence="2 3">DSM 45479</strain>
    </source>
</reference>
<sequence length="49" mass="4904">MRNTSNTHLGSALMTNGNAATGLRDLDAGIPDGDQPKGAGSAVYDDVAS</sequence>
<evidence type="ECO:0000256" key="1">
    <source>
        <dbReference type="SAM" id="MobiDB-lite"/>
    </source>
</evidence>
<accession>A0ABX9E8B2</accession>
<organism evidence="2 3">
    <name type="scientific">Lentzea atacamensis</name>
    <dbReference type="NCBI Taxonomy" id="531938"/>
    <lineage>
        <taxon>Bacteria</taxon>
        <taxon>Bacillati</taxon>
        <taxon>Actinomycetota</taxon>
        <taxon>Actinomycetes</taxon>
        <taxon>Pseudonocardiales</taxon>
        <taxon>Pseudonocardiaceae</taxon>
        <taxon>Lentzea</taxon>
    </lineage>
</organism>
<keyword evidence="3" id="KW-1185">Reference proteome</keyword>
<dbReference type="Proteomes" id="UP000248714">
    <property type="component" value="Unassembled WGS sequence"/>
</dbReference>